<evidence type="ECO:0000259" key="1">
    <source>
        <dbReference type="Pfam" id="PF13524"/>
    </source>
</evidence>
<dbReference type="Gene3D" id="3.40.50.2000">
    <property type="entry name" value="Glycogen Phosphorylase B"/>
    <property type="match status" value="1"/>
</dbReference>
<dbReference type="KEGG" id="dfl:DFE_0340"/>
<dbReference type="SUPFAM" id="SSF53756">
    <property type="entry name" value="UDP-Glycosyltransferase/glycogen phosphorylase"/>
    <property type="match status" value="1"/>
</dbReference>
<feature type="domain" description="Spore protein YkvP/CgeB glycosyl transferase-like" evidence="1">
    <location>
        <begin position="167"/>
        <end position="281"/>
    </location>
</feature>
<dbReference type="AlphaFoldDB" id="A0A2Z6AV55"/>
<dbReference type="Pfam" id="PF13524">
    <property type="entry name" value="Glyco_trans_1_2"/>
    <property type="match status" value="1"/>
</dbReference>
<name>A0A2Z6AV55_9BACT</name>
<gene>
    <name evidence="2" type="ORF">DFE_0340</name>
</gene>
<keyword evidence="3" id="KW-1185">Reference proteome</keyword>
<dbReference type="RefSeq" id="WP_126375947.1">
    <property type="nucleotide sequence ID" value="NZ_AP017378.1"/>
</dbReference>
<dbReference type="InterPro" id="IPR055259">
    <property type="entry name" value="YkvP/CgeB_Glyco_trans-like"/>
</dbReference>
<dbReference type="OrthoDB" id="9800484at2"/>
<sequence>MRILNIDGRYFVRAFQEMGHEVLSVGREKTCDFVLEEVASLRRLVDFLKEREFRPDLVLWADRCQPPSVAGFETLPAPCIGFSIDQYCNPWHSPFSAAFDLMLVAQKDYMGMFQHRDFPRPVEWFPLFCSLSKDVDPGGERDIPVSFVGTLTGSINQTRMDFLTAFKQRHPVFLHQGLYPPVYGRSKIVLNQSAAGEINFRTFEASACGAAVLTEDIANGQAEIFSHGETILTYPRGDAEAAARVARDWLSRPDDLARVADAGRESVVAEHSDRVRAQTIIKHAERLARRHSWQWRFENQGLVRAELSKMFTMLSSDMELPIPQPLRDSYMQMVKMYMSAQ</sequence>
<protein>
    <recommendedName>
        <fullName evidence="1">Spore protein YkvP/CgeB glycosyl transferase-like domain-containing protein</fullName>
    </recommendedName>
</protein>
<proteinExistence type="predicted"/>
<dbReference type="Proteomes" id="UP000269883">
    <property type="component" value="Chromosome"/>
</dbReference>
<organism evidence="2 3">
    <name type="scientific">Desulfovibrio ferrophilus</name>
    <dbReference type="NCBI Taxonomy" id="241368"/>
    <lineage>
        <taxon>Bacteria</taxon>
        <taxon>Pseudomonadati</taxon>
        <taxon>Thermodesulfobacteriota</taxon>
        <taxon>Desulfovibrionia</taxon>
        <taxon>Desulfovibrionales</taxon>
        <taxon>Desulfovibrionaceae</taxon>
        <taxon>Desulfovibrio</taxon>
    </lineage>
</organism>
<dbReference type="EMBL" id="AP017378">
    <property type="protein sequence ID" value="BBD07066.1"/>
    <property type="molecule type" value="Genomic_DNA"/>
</dbReference>
<evidence type="ECO:0000313" key="3">
    <source>
        <dbReference type="Proteomes" id="UP000269883"/>
    </source>
</evidence>
<evidence type="ECO:0000313" key="2">
    <source>
        <dbReference type="EMBL" id="BBD07066.1"/>
    </source>
</evidence>
<accession>A0A2Z6AV55</accession>
<reference evidence="2 3" key="1">
    <citation type="journal article" date="2018" name="Sci. Adv.">
        <title>Multi-heme cytochromes provide a pathway for survival in energy-limited environments.</title>
        <authorList>
            <person name="Deng X."/>
            <person name="Dohmae N."/>
            <person name="Nealson K.H."/>
            <person name="Hashimoto K."/>
            <person name="Okamoto A."/>
        </authorList>
    </citation>
    <scope>NUCLEOTIDE SEQUENCE [LARGE SCALE GENOMIC DNA]</scope>
    <source>
        <strain evidence="2 3">IS5</strain>
    </source>
</reference>